<keyword evidence="1" id="KW-0732">Signal</keyword>
<dbReference type="InterPro" id="IPR008390">
    <property type="entry name" value="AWPM-19"/>
</dbReference>
<proteinExistence type="predicted"/>
<dbReference type="STRING" id="981085.W9RXI3"/>
<name>W9RXI3_9ROSA</name>
<evidence type="ECO:0000313" key="2">
    <source>
        <dbReference type="EMBL" id="EXB97151.1"/>
    </source>
</evidence>
<accession>W9RXI3</accession>
<dbReference type="EMBL" id="KE345260">
    <property type="protein sequence ID" value="EXB97151.1"/>
    <property type="molecule type" value="Genomic_DNA"/>
</dbReference>
<gene>
    <name evidence="2" type="ORF">L484_008641</name>
</gene>
<organism evidence="2 3">
    <name type="scientific">Morus notabilis</name>
    <dbReference type="NCBI Taxonomy" id="981085"/>
    <lineage>
        <taxon>Eukaryota</taxon>
        <taxon>Viridiplantae</taxon>
        <taxon>Streptophyta</taxon>
        <taxon>Embryophyta</taxon>
        <taxon>Tracheophyta</taxon>
        <taxon>Spermatophyta</taxon>
        <taxon>Magnoliopsida</taxon>
        <taxon>eudicotyledons</taxon>
        <taxon>Gunneridae</taxon>
        <taxon>Pentapetalae</taxon>
        <taxon>rosids</taxon>
        <taxon>fabids</taxon>
        <taxon>Rosales</taxon>
        <taxon>Moraceae</taxon>
        <taxon>Moreae</taxon>
        <taxon>Morus</taxon>
    </lineage>
</organism>
<keyword evidence="3" id="KW-1185">Reference proteome</keyword>
<feature type="chain" id="PRO_5004928950" evidence="1">
    <location>
        <begin position="21"/>
        <end position="67"/>
    </location>
</feature>
<reference evidence="3" key="1">
    <citation type="submission" date="2013-01" db="EMBL/GenBank/DDBJ databases">
        <title>Draft Genome Sequence of a Mulberry Tree, Morus notabilis C.K. Schneid.</title>
        <authorList>
            <person name="He N."/>
            <person name="Zhao S."/>
        </authorList>
    </citation>
    <scope>NUCLEOTIDE SEQUENCE</scope>
</reference>
<dbReference type="PANTHER" id="PTHR33294">
    <property type="entry name" value="AWPM-19-LIKE FAMILY PROTEIN"/>
    <property type="match status" value="1"/>
</dbReference>
<evidence type="ECO:0000313" key="3">
    <source>
        <dbReference type="Proteomes" id="UP000030645"/>
    </source>
</evidence>
<feature type="signal peptide" evidence="1">
    <location>
        <begin position="1"/>
        <end position="20"/>
    </location>
</feature>
<dbReference type="PANTHER" id="PTHR33294:SF6">
    <property type="entry name" value="AWPM-19-LIKE FAMILY PROTEIN"/>
    <property type="match status" value="1"/>
</dbReference>
<dbReference type="Pfam" id="PF05512">
    <property type="entry name" value="AWPM-19"/>
    <property type="match status" value="1"/>
</dbReference>
<dbReference type="Proteomes" id="UP000030645">
    <property type="component" value="Unassembled WGS sequence"/>
</dbReference>
<dbReference type="AlphaFoldDB" id="W9RXI3"/>
<evidence type="ECO:0000256" key="1">
    <source>
        <dbReference type="SAM" id="SignalP"/>
    </source>
</evidence>
<protein>
    <submittedName>
        <fullName evidence="2">Uncharacterized protein</fullName>
    </submittedName>
</protein>
<sequence length="67" mass="6931">MGNAATGFFVMFSLIAGVVGAALAISGVNHIRSWTTDRLPAAATADTLDPHPPCHGFLLRDTSSSSM</sequence>